<dbReference type="PANTHER" id="PTHR37419:SF1">
    <property type="entry name" value="SERINE_THREONINE-PROTEIN KINASE TOXIN HIPA"/>
    <property type="match status" value="1"/>
</dbReference>
<dbReference type="Gene3D" id="1.10.1070.20">
    <property type="match status" value="1"/>
</dbReference>
<keyword evidence="7" id="KW-1185">Reference proteome</keyword>
<evidence type="ECO:0000313" key="6">
    <source>
        <dbReference type="EMBL" id="MBE5024304.1"/>
    </source>
</evidence>
<dbReference type="PANTHER" id="PTHR37419">
    <property type="entry name" value="SERINE/THREONINE-PROTEIN KINASE TOXIN HIPA"/>
    <property type="match status" value="1"/>
</dbReference>
<accession>A0ABR9QTK5</accession>
<dbReference type="InterPro" id="IPR017508">
    <property type="entry name" value="HipA_N1"/>
</dbReference>
<name>A0ABR9QTK5_9ACTN</name>
<dbReference type="InterPro" id="IPR012893">
    <property type="entry name" value="HipA-like_C"/>
</dbReference>
<proteinExistence type="inferred from homology"/>
<comment type="similarity">
    <text evidence="1">Belongs to the HipA Ser/Thr kinase family.</text>
</comment>
<dbReference type="InterPro" id="IPR052028">
    <property type="entry name" value="HipA_Ser/Thr_kinase"/>
</dbReference>
<keyword evidence="2" id="KW-0808">Transferase</keyword>
<dbReference type="Pfam" id="PF13657">
    <property type="entry name" value="Couple_hipA"/>
    <property type="match status" value="1"/>
</dbReference>
<dbReference type="EMBL" id="JADCJZ010000002">
    <property type="protein sequence ID" value="MBE5024304.1"/>
    <property type="molecule type" value="Genomic_DNA"/>
</dbReference>
<evidence type="ECO:0000259" key="4">
    <source>
        <dbReference type="Pfam" id="PF07804"/>
    </source>
</evidence>
<evidence type="ECO:0000256" key="2">
    <source>
        <dbReference type="ARBA" id="ARBA00022679"/>
    </source>
</evidence>
<evidence type="ECO:0000313" key="7">
    <source>
        <dbReference type="Proteomes" id="UP001194273"/>
    </source>
</evidence>
<evidence type="ECO:0000256" key="1">
    <source>
        <dbReference type="ARBA" id="ARBA00010164"/>
    </source>
</evidence>
<dbReference type="Proteomes" id="UP001194273">
    <property type="component" value="Unassembled WGS sequence"/>
</dbReference>
<dbReference type="RefSeq" id="WP_193529731.1">
    <property type="nucleotide sequence ID" value="NZ_JADCJZ010000002.1"/>
</dbReference>
<evidence type="ECO:0000256" key="3">
    <source>
        <dbReference type="ARBA" id="ARBA00022777"/>
    </source>
</evidence>
<feature type="domain" description="HipA N-terminal subdomain 1" evidence="5">
    <location>
        <begin position="17"/>
        <end position="100"/>
    </location>
</feature>
<sequence>MPGHYVYRLARLSPVLVGVLEESGSFSYDPGYLARADAAPLSLSLPLGEGAFDVVEARPYFEGLLAEGQARATLASELALSEEDWLSLLVICGRECVGDVLVCDDPCLAARADEGYASLGDDELRGMFLGDSQTARENVTTRLSLAGTQSKTALAHMRGMPIDEGWLRPMGLSASTHILKTSHLRDLPEVEYLCMSAAAFCGMAVAQTALLDVGNPVLAIERFDRRVSTAGERLVVGRLHQEDMAQAMGITGGSKYAELEGGSVRAMAELLRRRSVSPARDVASLAQMVCLAFLVGNCDAHLKNYAILHERPARDGGAHVSLAPAYDVVSTTYFPNHPRRLAMRIGGAPTIDEVDADSFRALARELGVRDSALRRLATPLVEGLADGIRRAGEGAFGTVLASTPYVAEDLVEDMAPRLGILSEYCTAAG</sequence>
<comment type="caution">
    <text evidence="6">The sequence shown here is derived from an EMBL/GenBank/DDBJ whole genome shotgun (WGS) entry which is preliminary data.</text>
</comment>
<reference evidence="6 7" key="1">
    <citation type="submission" date="2020-10" db="EMBL/GenBank/DDBJ databases">
        <title>ChiBAC.</title>
        <authorList>
            <person name="Zenner C."/>
            <person name="Hitch T.C.A."/>
            <person name="Clavel T."/>
        </authorList>
    </citation>
    <scope>NUCLEOTIDE SEQUENCE [LARGE SCALE GENOMIC DNA]</scope>
    <source>
        <strain evidence="6 7">DSM 107455</strain>
    </source>
</reference>
<protein>
    <submittedName>
        <fullName evidence="6">HipA domain-containing protein</fullName>
    </submittedName>
</protein>
<keyword evidence="3" id="KW-0418">Kinase</keyword>
<dbReference type="Pfam" id="PF07804">
    <property type="entry name" value="HipA_C"/>
    <property type="match status" value="1"/>
</dbReference>
<gene>
    <name evidence="6" type="ORF">INF26_05480</name>
</gene>
<dbReference type="NCBIfam" id="TIGR03071">
    <property type="entry name" value="couple_hipA"/>
    <property type="match status" value="1"/>
</dbReference>
<organism evidence="6 7">
    <name type="scientific">Thermophilibacter gallinarum</name>
    <dbReference type="NCBI Taxonomy" id="2779357"/>
    <lineage>
        <taxon>Bacteria</taxon>
        <taxon>Bacillati</taxon>
        <taxon>Actinomycetota</taxon>
        <taxon>Coriobacteriia</taxon>
        <taxon>Coriobacteriales</taxon>
        <taxon>Atopobiaceae</taxon>
        <taxon>Thermophilibacter</taxon>
    </lineage>
</organism>
<evidence type="ECO:0000259" key="5">
    <source>
        <dbReference type="Pfam" id="PF13657"/>
    </source>
</evidence>
<feature type="domain" description="HipA-like C-terminal" evidence="4">
    <location>
        <begin position="143"/>
        <end position="382"/>
    </location>
</feature>